<gene>
    <name evidence="1" type="ORF">Pmi06nite_77320</name>
</gene>
<keyword evidence="2" id="KW-1185">Reference proteome</keyword>
<dbReference type="AlphaFoldDB" id="A0A8J3U827"/>
<sequence length="117" mass="11981">MKTSPLGGRVSRVEGSADIVAKGGTSQGRDQHLDHEPEGVAFGTAERADRPIHRRGRVCGAHTGGVDGVPGCQRIRADHGPGPVPRVEAGQVMCAQGAVILGGHPEQQAGHGRSIAA</sequence>
<evidence type="ECO:0000313" key="2">
    <source>
        <dbReference type="Proteomes" id="UP000650628"/>
    </source>
</evidence>
<evidence type="ECO:0000313" key="1">
    <source>
        <dbReference type="EMBL" id="GII34290.1"/>
    </source>
</evidence>
<accession>A0A8J3U827</accession>
<organism evidence="1 2">
    <name type="scientific">Planotetraspora mira</name>
    <dbReference type="NCBI Taxonomy" id="58121"/>
    <lineage>
        <taxon>Bacteria</taxon>
        <taxon>Bacillati</taxon>
        <taxon>Actinomycetota</taxon>
        <taxon>Actinomycetes</taxon>
        <taxon>Streptosporangiales</taxon>
        <taxon>Streptosporangiaceae</taxon>
        <taxon>Planotetraspora</taxon>
    </lineage>
</organism>
<dbReference type="EMBL" id="BOOO01000048">
    <property type="protein sequence ID" value="GII34290.1"/>
    <property type="molecule type" value="Genomic_DNA"/>
</dbReference>
<name>A0A8J3U827_9ACTN</name>
<protein>
    <submittedName>
        <fullName evidence="1">Uncharacterized protein</fullName>
    </submittedName>
</protein>
<dbReference type="Proteomes" id="UP000650628">
    <property type="component" value="Unassembled WGS sequence"/>
</dbReference>
<reference evidence="1 2" key="1">
    <citation type="submission" date="2021-01" db="EMBL/GenBank/DDBJ databases">
        <title>Whole genome shotgun sequence of Planotetraspora mira NBRC 15435.</title>
        <authorList>
            <person name="Komaki H."/>
            <person name="Tamura T."/>
        </authorList>
    </citation>
    <scope>NUCLEOTIDE SEQUENCE [LARGE SCALE GENOMIC DNA]</scope>
    <source>
        <strain evidence="1 2">NBRC 15435</strain>
    </source>
</reference>
<comment type="caution">
    <text evidence="1">The sequence shown here is derived from an EMBL/GenBank/DDBJ whole genome shotgun (WGS) entry which is preliminary data.</text>
</comment>
<proteinExistence type="predicted"/>